<evidence type="ECO:0000313" key="9">
    <source>
        <dbReference type="Proteomes" id="UP000266841"/>
    </source>
</evidence>
<dbReference type="CDD" id="cd02961">
    <property type="entry name" value="PDI_a_family"/>
    <property type="match status" value="1"/>
</dbReference>
<accession>K0R1F8</accession>
<evidence type="ECO:0000256" key="1">
    <source>
        <dbReference type="ARBA" id="ARBA00004370"/>
    </source>
</evidence>
<dbReference type="AlphaFoldDB" id="K0R1F8"/>
<dbReference type="Pfam" id="PF13850">
    <property type="entry name" value="ERGIC_N"/>
    <property type="match status" value="1"/>
</dbReference>
<feature type="region of interest" description="Disordered" evidence="5">
    <location>
        <begin position="355"/>
        <end position="375"/>
    </location>
</feature>
<evidence type="ECO:0000256" key="4">
    <source>
        <dbReference type="ARBA" id="ARBA00023136"/>
    </source>
</evidence>
<keyword evidence="4 6" id="KW-0472">Membrane</keyword>
<evidence type="ECO:0000313" key="8">
    <source>
        <dbReference type="EMBL" id="EJK46248.1"/>
    </source>
</evidence>
<sequence>MLPMKDRSLAFHIIPVHSILDLARTFAYFDEIETPYNKYYNKHGRPNTTVATVFRIHHFTFTVASGCNTSRPYPTMAPFLASLDMYRKVPVDLLEGTKRGSIMSTLAIMSMATLFFLETRAFFSSSLSTNLALDSNTDQNVRVNFNITMMDLRCDYATIDVVSVLGTQQNVTQHVQKYPIDQYGVRQRYQQRNLKQHDVQQFDATVEETIEDLHADGEDAISLDDTTLKVALESNTYVFVDFFANWCSHCRDLAPTWETLAEVMYEVAENKVEDNLDKHNLKHDYTDADYDAAVAVELPVFIGKVDCVDHPALCQNYMVRAYPTLKMFVDGEEVGDYRGHRTVVEMAHFIEEMEKEHKGKDRAVETSGAKDVASDRTIHTREHQEYAERLTATRHKVKHSWDEDEHPGCQISGFLLVDRAPGNFHIQAQSKNHDLAAHMTNVSHIINHLSFGKPFSKYFIKEGLKNTPAGFLDTTRPFDGNVYVTHNEHEAHHHYLKVITTEFEPQRDTKKQYGKKKGFYKPPEPQRAYQILQSSQLSLYRNDIVPEAKFTYDLSPIAVSYSKKYRAWYDYFTSLMAIIGGTFTVVGMVESSLYAVSKKRR</sequence>
<dbReference type="eggNOG" id="KOG2667">
    <property type="taxonomic scope" value="Eukaryota"/>
</dbReference>
<reference evidence="8 9" key="1">
    <citation type="journal article" date="2012" name="Genome Biol.">
        <title>Genome and low-iron response of an oceanic diatom adapted to chronic iron limitation.</title>
        <authorList>
            <person name="Lommer M."/>
            <person name="Specht M."/>
            <person name="Roy A.S."/>
            <person name="Kraemer L."/>
            <person name="Andreson R."/>
            <person name="Gutowska M.A."/>
            <person name="Wolf J."/>
            <person name="Bergner S.V."/>
            <person name="Schilhabel M.B."/>
            <person name="Klostermeier U.C."/>
            <person name="Beiko R.G."/>
            <person name="Rosenstiel P."/>
            <person name="Hippler M."/>
            <person name="Laroche J."/>
        </authorList>
    </citation>
    <scope>NUCLEOTIDE SEQUENCE [LARGE SCALE GENOMIC DNA]</scope>
    <source>
        <strain evidence="8 9">CCMP1005</strain>
    </source>
</reference>
<feature type="compositionally biased region" description="Basic and acidic residues" evidence="5">
    <location>
        <begin position="355"/>
        <end position="364"/>
    </location>
</feature>
<keyword evidence="3 6" id="KW-1133">Transmembrane helix</keyword>
<dbReference type="Proteomes" id="UP000266841">
    <property type="component" value="Unassembled WGS sequence"/>
</dbReference>
<dbReference type="InterPro" id="IPR013766">
    <property type="entry name" value="Thioredoxin_domain"/>
</dbReference>
<gene>
    <name evidence="8" type="ORF">THAOC_35093</name>
</gene>
<dbReference type="PROSITE" id="PS51352">
    <property type="entry name" value="THIOREDOXIN_2"/>
    <property type="match status" value="1"/>
</dbReference>
<proteinExistence type="predicted"/>
<dbReference type="InterPro" id="IPR039542">
    <property type="entry name" value="Erv_N"/>
</dbReference>
<feature type="domain" description="Thioredoxin" evidence="7">
    <location>
        <begin position="199"/>
        <end position="355"/>
    </location>
</feature>
<dbReference type="InterPro" id="IPR045888">
    <property type="entry name" value="Erv"/>
</dbReference>
<keyword evidence="9" id="KW-1185">Reference proteome</keyword>
<dbReference type="SUPFAM" id="SSF52833">
    <property type="entry name" value="Thioredoxin-like"/>
    <property type="match status" value="1"/>
</dbReference>
<comment type="caution">
    <text evidence="8">The sequence shown here is derived from an EMBL/GenBank/DDBJ whole genome shotgun (WGS) entry which is preliminary data.</text>
</comment>
<evidence type="ECO:0000256" key="2">
    <source>
        <dbReference type="ARBA" id="ARBA00022692"/>
    </source>
</evidence>
<evidence type="ECO:0000256" key="3">
    <source>
        <dbReference type="ARBA" id="ARBA00022989"/>
    </source>
</evidence>
<dbReference type="InterPro" id="IPR012936">
    <property type="entry name" value="Erv_C"/>
</dbReference>
<protein>
    <recommendedName>
        <fullName evidence="7">Thioredoxin domain-containing protein</fullName>
    </recommendedName>
</protein>
<keyword evidence="2 6" id="KW-0812">Transmembrane</keyword>
<dbReference type="Gene3D" id="3.40.30.10">
    <property type="entry name" value="Glutaredoxin"/>
    <property type="match status" value="1"/>
</dbReference>
<dbReference type="InterPro" id="IPR036249">
    <property type="entry name" value="Thioredoxin-like_sf"/>
</dbReference>
<dbReference type="PANTHER" id="PTHR10984:SF37">
    <property type="entry name" value="PROTEIN DISULFIDE-ISOMERASE 5-3"/>
    <property type="match status" value="1"/>
</dbReference>
<evidence type="ECO:0000256" key="6">
    <source>
        <dbReference type="SAM" id="Phobius"/>
    </source>
</evidence>
<dbReference type="GO" id="GO:0016020">
    <property type="term" value="C:membrane"/>
    <property type="evidence" value="ECO:0007669"/>
    <property type="project" value="UniProtKB-SubCell"/>
</dbReference>
<dbReference type="PANTHER" id="PTHR10984">
    <property type="entry name" value="ENDOPLASMIC RETICULUM-GOLGI INTERMEDIATE COMPARTMENT PROTEIN"/>
    <property type="match status" value="1"/>
</dbReference>
<dbReference type="OrthoDB" id="72053at2759"/>
<dbReference type="GO" id="GO:0030134">
    <property type="term" value="C:COPII-coated ER to Golgi transport vesicle"/>
    <property type="evidence" value="ECO:0007669"/>
    <property type="project" value="TreeGrafter"/>
</dbReference>
<dbReference type="GO" id="GO:0005783">
    <property type="term" value="C:endoplasmic reticulum"/>
    <property type="evidence" value="ECO:0007669"/>
    <property type="project" value="TreeGrafter"/>
</dbReference>
<feature type="transmembrane region" description="Helical" evidence="6">
    <location>
        <begin position="571"/>
        <end position="596"/>
    </location>
</feature>
<organism evidence="8 9">
    <name type="scientific">Thalassiosira oceanica</name>
    <name type="common">Marine diatom</name>
    <dbReference type="NCBI Taxonomy" id="159749"/>
    <lineage>
        <taxon>Eukaryota</taxon>
        <taxon>Sar</taxon>
        <taxon>Stramenopiles</taxon>
        <taxon>Ochrophyta</taxon>
        <taxon>Bacillariophyta</taxon>
        <taxon>Coscinodiscophyceae</taxon>
        <taxon>Thalassiosirophycidae</taxon>
        <taxon>Thalassiosirales</taxon>
        <taxon>Thalassiosiraceae</taxon>
        <taxon>Thalassiosira</taxon>
    </lineage>
</organism>
<comment type="subcellular location">
    <subcellularLocation>
        <location evidence="1">Membrane</location>
    </subcellularLocation>
</comment>
<dbReference type="Pfam" id="PF07970">
    <property type="entry name" value="COPIIcoated_ERV"/>
    <property type="match status" value="1"/>
</dbReference>
<evidence type="ECO:0000256" key="5">
    <source>
        <dbReference type="SAM" id="MobiDB-lite"/>
    </source>
</evidence>
<dbReference type="Pfam" id="PF00085">
    <property type="entry name" value="Thioredoxin"/>
    <property type="match status" value="2"/>
</dbReference>
<dbReference type="OMA" id="HHYLKVI"/>
<dbReference type="EMBL" id="AGNL01047872">
    <property type="protein sequence ID" value="EJK46248.1"/>
    <property type="molecule type" value="Genomic_DNA"/>
</dbReference>
<evidence type="ECO:0000259" key="7">
    <source>
        <dbReference type="PROSITE" id="PS51352"/>
    </source>
</evidence>
<name>K0R1F8_THAOC</name>